<evidence type="ECO:0000256" key="3">
    <source>
        <dbReference type="ARBA" id="ARBA00023157"/>
    </source>
</evidence>
<keyword evidence="7" id="KW-1185">Reference proteome</keyword>
<evidence type="ECO:0000256" key="1">
    <source>
        <dbReference type="ARBA" id="ARBA00004196"/>
    </source>
</evidence>
<dbReference type="Pfam" id="PF13905">
    <property type="entry name" value="Thioredoxin_8"/>
    <property type="match status" value="1"/>
</dbReference>
<dbReference type="CDD" id="cd02966">
    <property type="entry name" value="TlpA_like_family"/>
    <property type="match status" value="1"/>
</dbReference>
<reference evidence="6 7" key="1">
    <citation type="submission" date="2023-01" db="EMBL/GenBank/DDBJ databases">
        <title>Psychroserpens ponticola sp. nov., isolated from seawater.</title>
        <authorList>
            <person name="Kristyanto S."/>
            <person name="Jung J."/>
            <person name="Kim J.M."/>
            <person name="Jeon C.O."/>
        </authorList>
    </citation>
    <scope>NUCLEOTIDE SEQUENCE [LARGE SCALE GENOMIC DNA]</scope>
    <source>
        <strain evidence="6 7">MSW6</strain>
    </source>
</reference>
<feature type="domain" description="Thioredoxin" evidence="5">
    <location>
        <begin position="23"/>
        <end position="158"/>
    </location>
</feature>
<dbReference type="PROSITE" id="PS51257">
    <property type="entry name" value="PROKAR_LIPOPROTEIN"/>
    <property type="match status" value="1"/>
</dbReference>
<dbReference type="PROSITE" id="PS51352">
    <property type="entry name" value="THIOREDOXIN_2"/>
    <property type="match status" value="1"/>
</dbReference>
<evidence type="ECO:0000313" key="6">
    <source>
        <dbReference type="EMBL" id="WCO02448.1"/>
    </source>
</evidence>
<evidence type="ECO:0000256" key="2">
    <source>
        <dbReference type="ARBA" id="ARBA00022748"/>
    </source>
</evidence>
<protein>
    <submittedName>
        <fullName evidence="6">TlpA disulfide reductase family protein</fullName>
    </submittedName>
</protein>
<dbReference type="PANTHER" id="PTHR42852:SF6">
    <property type="entry name" value="THIOL:DISULFIDE INTERCHANGE PROTEIN DSBE"/>
    <property type="match status" value="1"/>
</dbReference>
<dbReference type="Proteomes" id="UP001202717">
    <property type="component" value="Chromosome"/>
</dbReference>
<gene>
    <name evidence="6" type="ORF">MUN68_002900</name>
</gene>
<keyword evidence="4" id="KW-0676">Redox-active center</keyword>
<accession>A0ABY7RZI6</accession>
<dbReference type="InterPro" id="IPR050553">
    <property type="entry name" value="Thioredoxin_ResA/DsbE_sf"/>
</dbReference>
<dbReference type="PANTHER" id="PTHR42852">
    <property type="entry name" value="THIOL:DISULFIDE INTERCHANGE PROTEIN DSBE"/>
    <property type="match status" value="1"/>
</dbReference>
<proteinExistence type="predicted"/>
<organism evidence="6 7">
    <name type="scientific">Psychroserpens ponticola</name>
    <dbReference type="NCBI Taxonomy" id="2932268"/>
    <lineage>
        <taxon>Bacteria</taxon>
        <taxon>Pseudomonadati</taxon>
        <taxon>Bacteroidota</taxon>
        <taxon>Flavobacteriia</taxon>
        <taxon>Flavobacteriales</taxon>
        <taxon>Flavobacteriaceae</taxon>
        <taxon>Psychroserpens</taxon>
    </lineage>
</organism>
<evidence type="ECO:0000259" key="5">
    <source>
        <dbReference type="PROSITE" id="PS51352"/>
    </source>
</evidence>
<dbReference type="InterPro" id="IPR012336">
    <property type="entry name" value="Thioredoxin-like_fold"/>
</dbReference>
<dbReference type="InterPro" id="IPR036249">
    <property type="entry name" value="Thioredoxin-like_sf"/>
</dbReference>
<comment type="subcellular location">
    <subcellularLocation>
        <location evidence="1">Cell envelope</location>
    </subcellularLocation>
</comment>
<dbReference type="SUPFAM" id="SSF52833">
    <property type="entry name" value="Thioredoxin-like"/>
    <property type="match status" value="1"/>
</dbReference>
<evidence type="ECO:0000313" key="7">
    <source>
        <dbReference type="Proteomes" id="UP001202717"/>
    </source>
</evidence>
<evidence type="ECO:0000256" key="4">
    <source>
        <dbReference type="ARBA" id="ARBA00023284"/>
    </source>
</evidence>
<dbReference type="Gene3D" id="3.40.30.10">
    <property type="entry name" value="Glutaredoxin"/>
    <property type="match status" value="1"/>
</dbReference>
<name>A0ABY7RZI6_9FLAO</name>
<dbReference type="RefSeq" id="WP_249995217.1">
    <property type="nucleotide sequence ID" value="NZ_CP116221.1"/>
</dbReference>
<dbReference type="EMBL" id="CP116221">
    <property type="protein sequence ID" value="WCO02448.1"/>
    <property type="molecule type" value="Genomic_DNA"/>
</dbReference>
<keyword evidence="3" id="KW-1015">Disulfide bond</keyword>
<sequence>MKSLTYILVCCLVFVSCSKEVQTQLSEEVLNEEYLSLEGDSISFRDILSSHKGKQIVIDVWASWCRDCIIGLPELRALQTEKSDVVYLFLSADRNLKTWKRTIKKHNIEGEHYFMLNGTKGSLGRFVDIDWIPRYMIVNSNGRIELFEAIEADDPLIIKTLK</sequence>
<dbReference type="InterPro" id="IPR013766">
    <property type="entry name" value="Thioredoxin_domain"/>
</dbReference>
<keyword evidence="2" id="KW-0201">Cytochrome c-type biogenesis</keyword>